<dbReference type="EMBL" id="JASSZA010000015">
    <property type="protein sequence ID" value="KAK2093177.1"/>
    <property type="molecule type" value="Genomic_DNA"/>
</dbReference>
<evidence type="ECO:0000256" key="1">
    <source>
        <dbReference type="SAM" id="MobiDB-lite"/>
    </source>
</evidence>
<evidence type="ECO:0000313" key="3">
    <source>
        <dbReference type="Proteomes" id="UP001266305"/>
    </source>
</evidence>
<evidence type="ECO:0000313" key="2">
    <source>
        <dbReference type="EMBL" id="KAK2093177.1"/>
    </source>
</evidence>
<feature type="region of interest" description="Disordered" evidence="1">
    <location>
        <begin position="1"/>
        <end position="28"/>
    </location>
</feature>
<dbReference type="Proteomes" id="UP001266305">
    <property type="component" value="Unassembled WGS sequence"/>
</dbReference>
<keyword evidence="3" id="KW-1185">Reference proteome</keyword>
<protein>
    <submittedName>
        <fullName evidence="2">Uncharacterized protein</fullName>
    </submittedName>
</protein>
<feature type="compositionally biased region" description="Basic and acidic residues" evidence="1">
    <location>
        <begin position="16"/>
        <end position="25"/>
    </location>
</feature>
<name>A0ABQ9U7Z1_SAGOE</name>
<gene>
    <name evidence="2" type="ORF">P7K49_029706</name>
</gene>
<proteinExistence type="predicted"/>
<sequence length="283" mass="31012">MACENVELTGLGLGQDAKDERKEEDMSAWEDGTKSGILKMKALFQKKINSALTRPLQDHVQTSMRDKAAGARLGRFCAPSYLPPPTASSSPTFFVTHRQPMEVPSLVLRVPWSRSPRPPSPNYPSPLISLPTEGKTTGCPGTGAALSPISSVFHFPGAFLNPETRHCADWRGAPGFREPRRPRPRRALRPFRRDSAALAVNDPKAAPHLRLPAPAPVRPLAEPSQQILFPPVRHPLPDPQTPLQFNPTYSAFCRICFPLLNDFVPVHYPVVGVALPSPSCVSL</sequence>
<comment type="caution">
    <text evidence="2">The sequence shown here is derived from an EMBL/GenBank/DDBJ whole genome shotgun (WGS) entry which is preliminary data.</text>
</comment>
<accession>A0ABQ9U7Z1</accession>
<organism evidence="2 3">
    <name type="scientific">Saguinus oedipus</name>
    <name type="common">Cotton-top tamarin</name>
    <name type="synonym">Oedipomidas oedipus</name>
    <dbReference type="NCBI Taxonomy" id="9490"/>
    <lineage>
        <taxon>Eukaryota</taxon>
        <taxon>Metazoa</taxon>
        <taxon>Chordata</taxon>
        <taxon>Craniata</taxon>
        <taxon>Vertebrata</taxon>
        <taxon>Euteleostomi</taxon>
        <taxon>Mammalia</taxon>
        <taxon>Eutheria</taxon>
        <taxon>Euarchontoglires</taxon>
        <taxon>Primates</taxon>
        <taxon>Haplorrhini</taxon>
        <taxon>Platyrrhini</taxon>
        <taxon>Cebidae</taxon>
        <taxon>Callitrichinae</taxon>
        <taxon>Saguinus</taxon>
    </lineage>
</organism>
<reference evidence="2 3" key="1">
    <citation type="submission" date="2023-05" db="EMBL/GenBank/DDBJ databases">
        <title>B98-5 Cell Line De Novo Hybrid Assembly: An Optical Mapping Approach.</title>
        <authorList>
            <person name="Kananen K."/>
            <person name="Auerbach J.A."/>
            <person name="Kautto E."/>
            <person name="Blachly J.S."/>
        </authorList>
    </citation>
    <scope>NUCLEOTIDE SEQUENCE [LARGE SCALE GENOMIC DNA]</scope>
    <source>
        <strain evidence="2">B95-8</strain>
        <tissue evidence="2">Cell line</tissue>
    </source>
</reference>